<protein>
    <submittedName>
        <fullName evidence="2">Uncharacterized protein</fullName>
    </submittedName>
</protein>
<gene>
    <name evidence="2" type="ORF">Tci_848957</name>
</gene>
<evidence type="ECO:0000256" key="1">
    <source>
        <dbReference type="SAM" id="MobiDB-lite"/>
    </source>
</evidence>
<feature type="compositionally biased region" description="Basic and acidic residues" evidence="1">
    <location>
        <begin position="1"/>
        <end position="16"/>
    </location>
</feature>
<feature type="non-terminal residue" evidence="2">
    <location>
        <position position="1"/>
    </location>
</feature>
<sequence length="89" mass="9901">VFGYEDKEVEMERGEPNDCNNESDMAAQPEISLLQSQGITSFSTGQLPPYQFTTTGSVPARRVRAEYQEEDEAGTIVTGLTFIHILNLM</sequence>
<comment type="caution">
    <text evidence="2">The sequence shown here is derived from an EMBL/GenBank/DDBJ whole genome shotgun (WGS) entry which is preliminary data.</text>
</comment>
<evidence type="ECO:0000313" key="2">
    <source>
        <dbReference type="EMBL" id="GFC76987.1"/>
    </source>
</evidence>
<accession>A0A699QWE9</accession>
<feature type="region of interest" description="Disordered" evidence="1">
    <location>
        <begin position="1"/>
        <end position="24"/>
    </location>
</feature>
<organism evidence="2">
    <name type="scientific">Tanacetum cinerariifolium</name>
    <name type="common">Dalmatian daisy</name>
    <name type="synonym">Chrysanthemum cinerariifolium</name>
    <dbReference type="NCBI Taxonomy" id="118510"/>
    <lineage>
        <taxon>Eukaryota</taxon>
        <taxon>Viridiplantae</taxon>
        <taxon>Streptophyta</taxon>
        <taxon>Embryophyta</taxon>
        <taxon>Tracheophyta</taxon>
        <taxon>Spermatophyta</taxon>
        <taxon>Magnoliopsida</taxon>
        <taxon>eudicotyledons</taxon>
        <taxon>Gunneridae</taxon>
        <taxon>Pentapetalae</taxon>
        <taxon>asterids</taxon>
        <taxon>campanulids</taxon>
        <taxon>Asterales</taxon>
        <taxon>Asteraceae</taxon>
        <taxon>Asteroideae</taxon>
        <taxon>Anthemideae</taxon>
        <taxon>Anthemidinae</taxon>
        <taxon>Tanacetum</taxon>
    </lineage>
</organism>
<proteinExistence type="predicted"/>
<name>A0A699QWE9_TANCI</name>
<dbReference type="EMBL" id="BKCJ011058994">
    <property type="protein sequence ID" value="GFC76987.1"/>
    <property type="molecule type" value="Genomic_DNA"/>
</dbReference>
<dbReference type="AlphaFoldDB" id="A0A699QWE9"/>
<reference evidence="2" key="1">
    <citation type="journal article" date="2019" name="Sci. Rep.">
        <title>Draft genome of Tanacetum cinerariifolium, the natural source of mosquito coil.</title>
        <authorList>
            <person name="Yamashiro T."/>
            <person name="Shiraishi A."/>
            <person name="Satake H."/>
            <person name="Nakayama K."/>
        </authorList>
    </citation>
    <scope>NUCLEOTIDE SEQUENCE</scope>
</reference>